<dbReference type="Gene3D" id="2.60.120.10">
    <property type="entry name" value="Jelly Rolls"/>
    <property type="match status" value="2"/>
</dbReference>
<feature type="binding site" evidence="5">
    <location>
        <position position="120"/>
    </location>
    <ligand>
        <name>Zn(2+)</name>
        <dbReference type="ChEBI" id="CHEBI:29105"/>
    </ligand>
</feature>
<dbReference type="InterPro" id="IPR014710">
    <property type="entry name" value="RmlC-like_jellyroll"/>
</dbReference>
<reference evidence="9" key="1">
    <citation type="submission" date="2019-11" db="EMBL/GenBank/DDBJ databases">
        <authorList>
            <person name="Feng L."/>
        </authorList>
    </citation>
    <scope>NUCLEOTIDE SEQUENCE</scope>
    <source>
        <strain evidence="9">PclaraLFYP37</strain>
    </source>
</reference>
<accession>A0A6N3GB64</accession>
<dbReference type="PANTHER" id="PTHR42742">
    <property type="entry name" value="TRANSCRIPTIONAL REPRESSOR MPRA"/>
    <property type="match status" value="1"/>
</dbReference>
<name>A0A6N3GB64_9BACT</name>
<organism evidence="9">
    <name type="scientific">Paraprevotella clara</name>
    <dbReference type="NCBI Taxonomy" id="454154"/>
    <lineage>
        <taxon>Bacteria</taxon>
        <taxon>Pseudomonadati</taxon>
        <taxon>Bacteroidota</taxon>
        <taxon>Bacteroidia</taxon>
        <taxon>Bacteroidales</taxon>
        <taxon>Prevotellaceae</taxon>
        <taxon>Paraprevotella</taxon>
    </lineage>
</organism>
<proteinExistence type="predicted"/>
<feature type="binding site" evidence="5">
    <location>
        <position position="103"/>
    </location>
    <ligand>
        <name>Zn(2+)</name>
        <dbReference type="ChEBI" id="CHEBI:29105"/>
    </ligand>
</feature>
<dbReference type="GO" id="GO:0004476">
    <property type="term" value="F:mannose-6-phosphate isomerase activity"/>
    <property type="evidence" value="ECO:0007669"/>
    <property type="project" value="InterPro"/>
</dbReference>
<keyword evidence="9" id="KW-0413">Isomerase</keyword>
<dbReference type="Pfam" id="PF20511">
    <property type="entry name" value="PMI_typeI_cat"/>
    <property type="match status" value="1"/>
</dbReference>
<dbReference type="RefSeq" id="WP_412443114.1">
    <property type="nucleotide sequence ID" value="NZ_CACRUT010000028.1"/>
</dbReference>
<dbReference type="InterPro" id="IPR011051">
    <property type="entry name" value="RmlC_Cupin_sf"/>
</dbReference>
<dbReference type="GO" id="GO:0008270">
    <property type="term" value="F:zinc ion binding"/>
    <property type="evidence" value="ECO:0007669"/>
    <property type="project" value="InterPro"/>
</dbReference>
<evidence type="ECO:0000256" key="2">
    <source>
        <dbReference type="ARBA" id="ARBA00022833"/>
    </source>
</evidence>
<gene>
    <name evidence="9" type="primary">yvyI</name>
    <name evidence="9" type="ORF">PCLFYP37_03334</name>
</gene>
<feature type="active site" evidence="6">
    <location>
        <position position="198"/>
    </location>
</feature>
<comment type="cofactor">
    <cofactor evidence="5">
        <name>Zn(2+)</name>
        <dbReference type="ChEBI" id="CHEBI:29105"/>
    </cofactor>
    <text evidence="5">Binds 1 zinc ion per subunit.</text>
</comment>
<evidence type="ECO:0000256" key="3">
    <source>
        <dbReference type="ARBA" id="ARBA00029741"/>
    </source>
</evidence>
<sequence>MENKLFRFTDIFKETLWGGHRILPFKGLKADERLIGESWELSGIPGNESVVAGGAYDGMTLTQLAEKGGSALLGEENFKRFGTRFPLLIKFIDAAQPLSVQVHPDDELAQRRHGCPGKTEMWYVVDRAPGAYLLDGFSRQVTADEYAARVADQTLPEVLRRYDVRPGDVYYLPAGRVHSIGTGCFICEIQQSSDVTYRIYDFGRVDSEGRPRQLHVEEAKEAIDYAVTEPETRREIEANVPAELVRSPFFTTSAYRLTEPMTCDYADLDSFVILICTKGACRVSCGEEEVKLTAGHTLLVSAEAENVTLAPEGETTILESYV</sequence>
<dbReference type="AlphaFoldDB" id="A0A6N3GB64"/>
<dbReference type="CDD" id="cd07010">
    <property type="entry name" value="cupin_PMI_type_I_N_bac"/>
    <property type="match status" value="1"/>
</dbReference>
<dbReference type="InterPro" id="IPR014628">
    <property type="entry name" value="Man6P_isomerase_Firm_short"/>
</dbReference>
<dbReference type="InterPro" id="IPR046457">
    <property type="entry name" value="PMI_typeI_cat"/>
</dbReference>
<dbReference type="InterPro" id="IPR051804">
    <property type="entry name" value="Carb_Metab_Reg_Kinase/Isom"/>
</dbReference>
<evidence type="ECO:0000259" key="7">
    <source>
        <dbReference type="Pfam" id="PF20511"/>
    </source>
</evidence>
<dbReference type="Pfam" id="PF21621">
    <property type="entry name" value="MPI_cupin_dom"/>
    <property type="match status" value="1"/>
</dbReference>
<evidence type="ECO:0000256" key="5">
    <source>
        <dbReference type="PIRSR" id="PIRSR036894-1"/>
    </source>
</evidence>
<dbReference type="SUPFAM" id="SSF51182">
    <property type="entry name" value="RmlC-like cupins"/>
    <property type="match status" value="1"/>
</dbReference>
<dbReference type="PANTHER" id="PTHR42742:SF3">
    <property type="entry name" value="FRUCTOKINASE"/>
    <property type="match status" value="1"/>
</dbReference>
<dbReference type="PIRSF" id="PIRSF036894">
    <property type="entry name" value="PMI_Firm_short"/>
    <property type="match status" value="1"/>
</dbReference>
<dbReference type="InterPro" id="IPR049071">
    <property type="entry name" value="MPI_cupin_dom"/>
</dbReference>
<protein>
    <recommendedName>
        <fullName evidence="3">Phosphohexomutase</fullName>
    </recommendedName>
    <alternativeName>
        <fullName evidence="4">Phosphomannose isomerase</fullName>
    </alternativeName>
</protein>
<dbReference type="GO" id="GO:0005975">
    <property type="term" value="P:carbohydrate metabolic process"/>
    <property type="evidence" value="ECO:0007669"/>
    <property type="project" value="InterPro"/>
</dbReference>
<evidence type="ECO:0000256" key="4">
    <source>
        <dbReference type="ARBA" id="ARBA00030762"/>
    </source>
</evidence>
<feature type="binding site" evidence="5">
    <location>
        <position position="178"/>
    </location>
    <ligand>
        <name>Zn(2+)</name>
        <dbReference type="ChEBI" id="CHEBI:29105"/>
    </ligand>
</feature>
<evidence type="ECO:0000313" key="9">
    <source>
        <dbReference type="EMBL" id="VYU61907.1"/>
    </source>
</evidence>
<feature type="domain" description="Phosphomannose isomerase type I catalytic" evidence="7">
    <location>
        <begin position="6"/>
        <end position="113"/>
    </location>
</feature>
<feature type="domain" description="Mannose-6-phosphate isomerase cupin" evidence="8">
    <location>
        <begin position="245"/>
        <end position="320"/>
    </location>
</feature>
<keyword evidence="1 5" id="KW-0479">Metal-binding</keyword>
<dbReference type="EMBL" id="CACRUT010000028">
    <property type="protein sequence ID" value="VYU61907.1"/>
    <property type="molecule type" value="Genomic_DNA"/>
</dbReference>
<evidence type="ECO:0000256" key="6">
    <source>
        <dbReference type="PIRSR" id="PIRSR036894-2"/>
    </source>
</evidence>
<evidence type="ECO:0000259" key="8">
    <source>
        <dbReference type="Pfam" id="PF21621"/>
    </source>
</evidence>
<evidence type="ECO:0000256" key="1">
    <source>
        <dbReference type="ARBA" id="ARBA00022723"/>
    </source>
</evidence>
<keyword evidence="2 5" id="KW-0862">Zinc</keyword>